<reference evidence="9 10" key="1">
    <citation type="submission" date="2010-08" db="EMBL/GenBank/DDBJ databases">
        <authorList>
            <person name="Weinstock G."/>
            <person name="Sodergren E."/>
            <person name="Clifton S."/>
            <person name="Fulton L."/>
            <person name="Fulton B."/>
            <person name="Courtney L."/>
            <person name="Fronick C."/>
            <person name="Harrison M."/>
            <person name="Strong C."/>
            <person name="Farmer C."/>
            <person name="Delahaunty K."/>
            <person name="Markovic C."/>
            <person name="Hall O."/>
            <person name="Minx P."/>
            <person name="Tomlinson C."/>
            <person name="Mitreva M."/>
            <person name="Hou S."/>
            <person name="Chen J."/>
            <person name="Wollam A."/>
            <person name="Pepin K.H."/>
            <person name="Johnson M."/>
            <person name="Bhonagiri V."/>
            <person name="Zhang X."/>
            <person name="Suruliraj S."/>
            <person name="Warren W."/>
            <person name="Chinwalla A."/>
            <person name="Mardis E.R."/>
            <person name="Wilson R.K."/>
        </authorList>
    </citation>
    <scope>NUCLEOTIDE SEQUENCE [LARGE SCALE GENOMIC DNA]</scope>
    <source>
        <strain evidence="9 10">F0399</strain>
    </source>
</reference>
<comment type="caution">
    <text evidence="9">The sequence shown here is derived from an EMBL/GenBank/DDBJ whole genome shotgun (WGS) entry which is preliminary data.</text>
</comment>
<dbReference type="InterPro" id="IPR006367">
    <property type="entry name" value="Sirohaem_synthase_N"/>
</dbReference>
<dbReference type="Gene3D" id="3.40.50.720">
    <property type="entry name" value="NAD(P)-binding Rossmann-like Domain"/>
    <property type="match status" value="1"/>
</dbReference>
<protein>
    <recommendedName>
        <fullName evidence="2">precorrin-2 dehydrogenase</fullName>
        <ecNumber evidence="2">1.3.1.76</ecNumber>
    </recommendedName>
</protein>
<dbReference type="Gene3D" id="1.10.8.610">
    <property type="entry name" value="SirC, precorrin-2 dehydrogenase, C-terminal helical domain-like"/>
    <property type="match status" value="1"/>
</dbReference>
<dbReference type="GO" id="GO:0043115">
    <property type="term" value="F:precorrin-2 dehydrogenase activity"/>
    <property type="evidence" value="ECO:0007669"/>
    <property type="project" value="UniProtKB-EC"/>
</dbReference>
<keyword evidence="4" id="KW-0520">NAD</keyword>
<evidence type="ECO:0000259" key="7">
    <source>
        <dbReference type="Pfam" id="PF10414"/>
    </source>
</evidence>
<dbReference type="InterPro" id="IPR036291">
    <property type="entry name" value="NAD(P)-bd_dom_sf"/>
</dbReference>
<accession>E7MZW5</accession>
<dbReference type="GO" id="GO:0004325">
    <property type="term" value="F:ferrochelatase activity"/>
    <property type="evidence" value="ECO:0007669"/>
    <property type="project" value="InterPro"/>
</dbReference>
<dbReference type="PANTHER" id="PTHR35330">
    <property type="entry name" value="SIROHEME BIOSYNTHESIS PROTEIN MET8"/>
    <property type="match status" value="1"/>
</dbReference>
<evidence type="ECO:0000256" key="5">
    <source>
        <dbReference type="ARBA" id="ARBA00023244"/>
    </source>
</evidence>
<evidence type="ECO:0000256" key="6">
    <source>
        <dbReference type="ARBA" id="ARBA00047561"/>
    </source>
</evidence>
<evidence type="ECO:0000256" key="4">
    <source>
        <dbReference type="ARBA" id="ARBA00023027"/>
    </source>
</evidence>
<dbReference type="InterPro" id="IPR028161">
    <property type="entry name" value="Met8-like"/>
</dbReference>
<dbReference type="HOGENOM" id="CLU_011276_8_1_9"/>
<evidence type="ECO:0000313" key="10">
    <source>
        <dbReference type="Proteomes" id="UP000004633"/>
    </source>
</evidence>
<evidence type="ECO:0000256" key="3">
    <source>
        <dbReference type="ARBA" id="ARBA00023002"/>
    </source>
</evidence>
<feature type="domain" description="Sirohaem synthase dimerisation" evidence="7">
    <location>
        <begin position="160"/>
        <end position="212"/>
    </location>
</feature>
<dbReference type="AlphaFoldDB" id="E7MZW5"/>
<keyword evidence="10" id="KW-1185">Reference proteome</keyword>
<dbReference type="InterPro" id="IPR019478">
    <property type="entry name" value="Sirohaem_synthase_dimer_dom"/>
</dbReference>
<comment type="pathway">
    <text evidence="1">Porphyrin-containing compound metabolism; siroheme biosynthesis; sirohydrochlorin from precorrin-2: step 1/1.</text>
</comment>
<dbReference type="Pfam" id="PF10414">
    <property type="entry name" value="CysG_dimeriser"/>
    <property type="match status" value="1"/>
</dbReference>
<keyword evidence="5" id="KW-0627">Porphyrin biosynthesis</keyword>
<dbReference type="Pfam" id="PF13241">
    <property type="entry name" value="NAD_binding_7"/>
    <property type="match status" value="1"/>
</dbReference>
<dbReference type="InterPro" id="IPR028281">
    <property type="entry name" value="Sirohaem_synthase_central"/>
</dbReference>
<dbReference type="PANTHER" id="PTHR35330:SF1">
    <property type="entry name" value="SIROHEME BIOSYNTHESIS PROTEIN MET8"/>
    <property type="match status" value="1"/>
</dbReference>
<dbReference type="EMBL" id="AECV01000001">
    <property type="protein sequence ID" value="EFW30629.1"/>
    <property type="molecule type" value="Genomic_DNA"/>
</dbReference>
<evidence type="ECO:0000313" key="9">
    <source>
        <dbReference type="EMBL" id="EFW30629.1"/>
    </source>
</evidence>
<dbReference type="SUPFAM" id="SSF75615">
    <property type="entry name" value="Siroheme synthase middle domains-like"/>
    <property type="match status" value="1"/>
</dbReference>
<sequence>MGGSTLLYPLNIDLTGRRIVVVGGGMVAERKVHGILAADATADILVIAPEATAGLHALAEAGRITWRRECYAYGMLRGAFLVYAATDAREVNAVAAAEAEGIGALVNVIDDAARSDFQVPASMRRGDLLLTVSTGGDSPALARAIRMELEQFYPPSFEMWLDYVAVLRAEMREALPTSRERTAFWRSAVRDDILSMVRDGELEKAEAELRHAALNIRAQS</sequence>
<name>E7MZW5_9FIRM</name>
<evidence type="ECO:0000256" key="2">
    <source>
        <dbReference type="ARBA" id="ARBA00012400"/>
    </source>
</evidence>
<evidence type="ECO:0000256" key="1">
    <source>
        <dbReference type="ARBA" id="ARBA00005010"/>
    </source>
</evidence>
<dbReference type="STRING" id="749551.HMPREF9555_00257"/>
<dbReference type="GO" id="GO:0019354">
    <property type="term" value="P:siroheme biosynthetic process"/>
    <property type="evidence" value="ECO:0007669"/>
    <property type="project" value="UniProtKB-UniPathway"/>
</dbReference>
<dbReference type="EC" id="1.3.1.76" evidence="2"/>
<organism evidence="9 10">
    <name type="scientific">Selenomonas artemidis F0399</name>
    <dbReference type="NCBI Taxonomy" id="749551"/>
    <lineage>
        <taxon>Bacteria</taxon>
        <taxon>Bacillati</taxon>
        <taxon>Bacillota</taxon>
        <taxon>Negativicutes</taxon>
        <taxon>Selenomonadales</taxon>
        <taxon>Selenomonadaceae</taxon>
        <taxon>Selenomonas</taxon>
    </lineage>
</organism>
<dbReference type="Pfam" id="PF14824">
    <property type="entry name" value="Sirohm_synth_M"/>
    <property type="match status" value="1"/>
</dbReference>
<keyword evidence="3" id="KW-0560">Oxidoreductase</keyword>
<feature type="domain" description="Siroheme synthase central" evidence="8">
    <location>
        <begin position="125"/>
        <end position="151"/>
    </location>
</feature>
<evidence type="ECO:0000259" key="8">
    <source>
        <dbReference type="Pfam" id="PF14824"/>
    </source>
</evidence>
<dbReference type="NCBIfam" id="TIGR01470">
    <property type="entry name" value="cysG_Nterm"/>
    <property type="match status" value="1"/>
</dbReference>
<dbReference type="InterPro" id="IPR042518">
    <property type="entry name" value="SirC_C"/>
</dbReference>
<gene>
    <name evidence="9" type="ORF">HMPREF9555_00257</name>
</gene>
<dbReference type="Proteomes" id="UP000004633">
    <property type="component" value="Unassembled WGS sequence"/>
</dbReference>
<comment type="catalytic activity">
    <reaction evidence="6">
        <text>precorrin-2 + NAD(+) = sirohydrochlorin + NADH + 2 H(+)</text>
        <dbReference type="Rhea" id="RHEA:15613"/>
        <dbReference type="ChEBI" id="CHEBI:15378"/>
        <dbReference type="ChEBI" id="CHEBI:57540"/>
        <dbReference type="ChEBI" id="CHEBI:57945"/>
        <dbReference type="ChEBI" id="CHEBI:58351"/>
        <dbReference type="ChEBI" id="CHEBI:58827"/>
        <dbReference type="EC" id="1.3.1.76"/>
    </reaction>
</comment>
<dbReference type="SUPFAM" id="SSF51735">
    <property type="entry name" value="NAD(P)-binding Rossmann-fold domains"/>
    <property type="match status" value="1"/>
</dbReference>
<dbReference type="UniPathway" id="UPA00262">
    <property type="reaction ID" value="UER00222"/>
</dbReference>
<proteinExistence type="predicted"/>